<keyword evidence="1" id="KW-0472">Membrane</keyword>
<dbReference type="InterPro" id="IPR028098">
    <property type="entry name" value="Glyco_trans_4-like_N"/>
</dbReference>
<dbReference type="Gene3D" id="3.40.50.2000">
    <property type="entry name" value="Glycogen Phosphorylase B"/>
    <property type="match status" value="2"/>
</dbReference>
<evidence type="ECO:0000259" key="3">
    <source>
        <dbReference type="Pfam" id="PF13439"/>
    </source>
</evidence>
<dbReference type="PANTHER" id="PTHR45947:SF3">
    <property type="entry name" value="SULFOQUINOVOSYL TRANSFERASE SQD2"/>
    <property type="match status" value="1"/>
</dbReference>
<organism evidence="4 5">
    <name type="scientific">Salipiger mangrovisoli</name>
    <dbReference type="NCBI Taxonomy" id="2865933"/>
    <lineage>
        <taxon>Bacteria</taxon>
        <taxon>Pseudomonadati</taxon>
        <taxon>Pseudomonadota</taxon>
        <taxon>Alphaproteobacteria</taxon>
        <taxon>Rhodobacterales</taxon>
        <taxon>Roseobacteraceae</taxon>
        <taxon>Salipiger</taxon>
    </lineage>
</organism>
<dbReference type="Proteomes" id="UP000607796">
    <property type="component" value="Unassembled WGS sequence"/>
</dbReference>
<dbReference type="InterPro" id="IPR050194">
    <property type="entry name" value="Glycosyltransferase_grp1"/>
</dbReference>
<feature type="transmembrane region" description="Helical" evidence="1">
    <location>
        <begin position="351"/>
        <end position="371"/>
    </location>
</feature>
<dbReference type="InterPro" id="IPR001296">
    <property type="entry name" value="Glyco_trans_1"/>
</dbReference>
<keyword evidence="1" id="KW-1133">Transmembrane helix</keyword>
<gene>
    <name evidence="4" type="ORF">IQ782_20185</name>
</gene>
<evidence type="ECO:0000256" key="1">
    <source>
        <dbReference type="SAM" id="Phobius"/>
    </source>
</evidence>
<proteinExistence type="predicted"/>
<comment type="caution">
    <text evidence="4">The sequence shown here is derived from an EMBL/GenBank/DDBJ whole genome shotgun (WGS) entry which is preliminary data.</text>
</comment>
<dbReference type="EMBL" id="JADFFK010000017">
    <property type="protein sequence ID" value="MBE9639178.1"/>
    <property type="molecule type" value="Genomic_DNA"/>
</dbReference>
<reference evidence="4 5" key="1">
    <citation type="journal article" date="2021" name="Int. J. Syst. Evol. Microbiol.">
        <title>Salipiger mangrovisoli sp. nov., isolated from mangrove soil and the proposal for the reclassification of Paraphaeobacter pallidus as Salipiger pallidus comb. nov.</title>
        <authorList>
            <person name="Du J."/>
            <person name="Liu Y."/>
            <person name="Pei T."/>
            <person name="Deng M.R."/>
            <person name="Zhu H."/>
        </authorList>
    </citation>
    <scope>NUCLEOTIDE SEQUENCE [LARGE SCALE GENOMIC DNA]</scope>
    <source>
        <strain evidence="4 5">6D45A</strain>
    </source>
</reference>
<feature type="domain" description="Glycosyltransferase subfamily 4-like N-terminal" evidence="3">
    <location>
        <begin position="364"/>
        <end position="531"/>
    </location>
</feature>
<dbReference type="RefSeq" id="WP_194136478.1">
    <property type="nucleotide sequence ID" value="NZ_JADFFK010000017.1"/>
</dbReference>
<sequence>MTRKLLAFVFYANLAVILVIASYRLYLLISAPNASALLVKQIEEIERVAEAKPGAPLALAVIGEGNNSIGVLEQQIIPSINASGAQFLVSAGNIVSGGGEDKYRALLGTLSHLKVPYLLTFGENEHEEFGSTRFYQRFGPHFYSLSLPQVRLVFLDATGRTPTDWQERWLRDILKPDDDTPVIIFLGHPLVPPAQETLFPPDEGAWSEPESRDRLLALITKLGVDMVVSAGAATFSDQMIGGVRHILTGGAGGLVVNDEASFYHYLDLAVDKGDLSAEMRRINTAPTGLARRIEGIWFFIYSLFYVGWLNFLLIVSILVVTCLYLYNRLFRARRYYPDYALRTSKLPHRPLRIVMFTNTYLPFVGGVAISVERLKTGLERLGHEVLVVAPTYDGQTDEQGVLRVPTLGGRSNLIRVANPIHSGTWRTVRDFEPDVIHIHHPFWLGSLGLRMARSLKVPAVFTYHTRLEQFAHAIPLPGALFRNVIAHWLVRRFANQCDEIIVPTPVTRDYIRLIGVDRPVHVQPTGVETARFQASDKGQLEELRDRFNPDGRKILVTVSRLSREKNLDFMIAAMRKLKDRGAPAFRLLIIGEGDERRHLTDIIRDKDLTSEVRIVGAVSGDEIPNYLGIADIFVFASVSETQGMVILEAMAAGLPVVAVNATGVDAFVQNRNTGILTDEDTEQWADAVHGLLVNARDRRELARAGLEKAQKHSVEAFSAAVAEIYLAASASHEIERVSTHSARS</sequence>
<name>A0ABR9X6E2_9RHOB</name>
<accession>A0ABR9X6E2</accession>
<keyword evidence="1" id="KW-0812">Transmembrane</keyword>
<feature type="domain" description="Glycosyl transferase family 1" evidence="2">
    <location>
        <begin position="546"/>
        <end position="705"/>
    </location>
</feature>
<dbReference type="Gene3D" id="3.60.21.10">
    <property type="match status" value="1"/>
</dbReference>
<keyword evidence="5" id="KW-1185">Reference proteome</keyword>
<dbReference type="InterPro" id="IPR029052">
    <property type="entry name" value="Metallo-depent_PP-like"/>
</dbReference>
<dbReference type="PANTHER" id="PTHR45947">
    <property type="entry name" value="SULFOQUINOVOSYL TRANSFERASE SQD2"/>
    <property type="match status" value="1"/>
</dbReference>
<dbReference type="SUPFAM" id="SSF56300">
    <property type="entry name" value="Metallo-dependent phosphatases"/>
    <property type="match status" value="1"/>
</dbReference>
<dbReference type="SUPFAM" id="SSF53756">
    <property type="entry name" value="UDP-Glycosyltransferase/glycogen phosphorylase"/>
    <property type="match status" value="1"/>
</dbReference>
<evidence type="ECO:0000313" key="5">
    <source>
        <dbReference type="Proteomes" id="UP000607796"/>
    </source>
</evidence>
<feature type="transmembrane region" description="Helical" evidence="1">
    <location>
        <begin position="296"/>
        <end position="326"/>
    </location>
</feature>
<evidence type="ECO:0000313" key="4">
    <source>
        <dbReference type="EMBL" id="MBE9639178.1"/>
    </source>
</evidence>
<protein>
    <submittedName>
        <fullName evidence="4">Glycosyltransferase</fullName>
    </submittedName>
</protein>
<dbReference type="Pfam" id="PF13439">
    <property type="entry name" value="Glyco_transf_4"/>
    <property type="match status" value="1"/>
</dbReference>
<evidence type="ECO:0000259" key="2">
    <source>
        <dbReference type="Pfam" id="PF00534"/>
    </source>
</evidence>
<feature type="transmembrane region" description="Helical" evidence="1">
    <location>
        <begin position="5"/>
        <end position="26"/>
    </location>
</feature>
<dbReference type="Pfam" id="PF00534">
    <property type="entry name" value="Glycos_transf_1"/>
    <property type="match status" value="1"/>
</dbReference>